<comment type="caution">
    <text evidence="1">The sequence shown here is derived from an EMBL/GenBank/DDBJ whole genome shotgun (WGS) entry which is preliminary data.</text>
</comment>
<sequence length="130" mass="14188">MAVFLHDGVCLLVRDLIAEVAGIRGTGLYGDLSCDRLSDLQGSLYGIVQSIGEQGAEADRVDALYIMEIDMEEAVNALPDCLAVFGIKNGIDDAVLAEYPVLHGNLGLYFFKIFFGFHSVFGIKKILYHT</sequence>
<protein>
    <submittedName>
        <fullName evidence="1">Uncharacterized protein</fullName>
    </submittedName>
</protein>
<dbReference type="AlphaFoldDB" id="A0A645HA28"/>
<proteinExistence type="predicted"/>
<accession>A0A645HA28</accession>
<name>A0A645HA28_9ZZZZ</name>
<reference evidence="1" key="1">
    <citation type="submission" date="2019-08" db="EMBL/GenBank/DDBJ databases">
        <authorList>
            <person name="Kucharzyk K."/>
            <person name="Murdoch R.W."/>
            <person name="Higgins S."/>
            <person name="Loffler F."/>
        </authorList>
    </citation>
    <scope>NUCLEOTIDE SEQUENCE</scope>
</reference>
<dbReference type="EMBL" id="VSSQ01089702">
    <property type="protein sequence ID" value="MPN35868.1"/>
    <property type="molecule type" value="Genomic_DNA"/>
</dbReference>
<evidence type="ECO:0000313" key="1">
    <source>
        <dbReference type="EMBL" id="MPN35868.1"/>
    </source>
</evidence>
<gene>
    <name evidence="1" type="ORF">SDC9_183370</name>
</gene>
<organism evidence="1">
    <name type="scientific">bioreactor metagenome</name>
    <dbReference type="NCBI Taxonomy" id="1076179"/>
    <lineage>
        <taxon>unclassified sequences</taxon>
        <taxon>metagenomes</taxon>
        <taxon>ecological metagenomes</taxon>
    </lineage>
</organism>